<reference evidence="3 4" key="1">
    <citation type="submission" date="2016-08" db="EMBL/GenBank/DDBJ databases">
        <title>Whole genome sequence of Mesorhizobium sp. strain UASWS1009 isolated from industrial sewage.</title>
        <authorList>
            <person name="Crovadore J."/>
            <person name="Calmin G."/>
            <person name="Chablais R."/>
            <person name="Cochard B."/>
            <person name="Lefort F."/>
        </authorList>
    </citation>
    <scope>NUCLEOTIDE SEQUENCE [LARGE SCALE GENOMIC DNA]</scope>
    <source>
        <strain evidence="3 4">UASWS1009</strain>
    </source>
</reference>
<dbReference type="GO" id="GO:0003824">
    <property type="term" value="F:catalytic activity"/>
    <property type="evidence" value="ECO:0007669"/>
    <property type="project" value="UniProtKB-ARBA"/>
</dbReference>
<dbReference type="PANTHER" id="PTHR46663:SF2">
    <property type="entry name" value="GGDEF DOMAIN-CONTAINING PROTEIN"/>
    <property type="match status" value="1"/>
</dbReference>
<sequence length="389" mass="42380">MAKAPRNDRDNRAARLFAWFSAPLRHQPAAIRARLLETTYDRKFAILFASLSVLILAGTTIILTGAWWPWLWIAADLALLAYRFTLIRRCEAARQRGEDPPLGALMAAGGTWSIIFGLGCFGCVASENLVLSVLAALNVAGVIGVVSSRNAATPRYAILVMLAVVLPFMFGALFSPSRGMMVVGLQLPFYVAGIIGVLVHNHAISVRMIRAEFDNRDLAVRDALTGLPNRILLQEELHRMCKRLAARAAGSSQSFVVLSMDLDGFKHINDSYGHAAGDRLLRRVGERLTNTFRATDMVFRIGGDEFIVLLPTTSEIEAAHLARRAIETIAEPFDIEVVTTVYVGLSIGSARAPVDGDTPEGLLTCSDLALYEAKRAGKGRHRAHLSNAC</sequence>
<feature type="transmembrane region" description="Helical" evidence="1">
    <location>
        <begin position="180"/>
        <end position="200"/>
    </location>
</feature>
<dbReference type="Gene3D" id="3.30.70.270">
    <property type="match status" value="1"/>
</dbReference>
<evidence type="ECO:0000313" key="4">
    <source>
        <dbReference type="Proteomes" id="UP000094412"/>
    </source>
</evidence>
<dbReference type="FunFam" id="3.30.70.270:FF:000001">
    <property type="entry name" value="Diguanylate cyclase domain protein"/>
    <property type="match status" value="1"/>
</dbReference>
<dbReference type="SUPFAM" id="SSF55073">
    <property type="entry name" value="Nucleotide cyclase"/>
    <property type="match status" value="1"/>
</dbReference>
<dbReference type="RefSeq" id="WP_024923391.1">
    <property type="nucleotide sequence ID" value="NZ_MDEO01000036.1"/>
</dbReference>
<dbReference type="CDD" id="cd01949">
    <property type="entry name" value="GGDEF"/>
    <property type="match status" value="1"/>
</dbReference>
<dbReference type="NCBIfam" id="TIGR00254">
    <property type="entry name" value="GGDEF"/>
    <property type="match status" value="1"/>
</dbReference>
<proteinExistence type="predicted"/>
<dbReference type="InterPro" id="IPR052163">
    <property type="entry name" value="DGC-Regulatory_Protein"/>
</dbReference>
<name>A0A1C2DE09_9HYPH</name>
<evidence type="ECO:0000313" key="3">
    <source>
        <dbReference type="EMBL" id="OCX13004.1"/>
    </source>
</evidence>
<comment type="caution">
    <text evidence="3">The sequence shown here is derived from an EMBL/GenBank/DDBJ whole genome shotgun (WGS) entry which is preliminary data.</text>
</comment>
<gene>
    <name evidence="3" type="ORF">QV13_25985</name>
</gene>
<dbReference type="InterPro" id="IPR029787">
    <property type="entry name" value="Nucleotide_cyclase"/>
</dbReference>
<dbReference type="STRING" id="1566387.QV13_25985"/>
<feature type="transmembrane region" description="Helical" evidence="1">
    <location>
        <begin position="156"/>
        <end position="174"/>
    </location>
</feature>
<keyword evidence="1" id="KW-0812">Transmembrane</keyword>
<dbReference type="SMART" id="SM00267">
    <property type="entry name" value="GGDEF"/>
    <property type="match status" value="1"/>
</dbReference>
<dbReference type="Proteomes" id="UP000094412">
    <property type="component" value="Unassembled WGS sequence"/>
</dbReference>
<feature type="transmembrane region" description="Helical" evidence="1">
    <location>
        <begin position="44"/>
        <end position="64"/>
    </location>
</feature>
<dbReference type="Pfam" id="PF00990">
    <property type="entry name" value="GGDEF"/>
    <property type="match status" value="1"/>
</dbReference>
<dbReference type="PROSITE" id="PS50887">
    <property type="entry name" value="GGDEF"/>
    <property type="match status" value="1"/>
</dbReference>
<keyword evidence="1" id="KW-0472">Membrane</keyword>
<dbReference type="OrthoDB" id="9812260at2"/>
<dbReference type="AlphaFoldDB" id="A0A1C2DE09"/>
<dbReference type="InterPro" id="IPR000160">
    <property type="entry name" value="GGDEF_dom"/>
</dbReference>
<accession>A0A1C2DE09</accession>
<evidence type="ECO:0000259" key="2">
    <source>
        <dbReference type="PROSITE" id="PS50887"/>
    </source>
</evidence>
<keyword evidence="1" id="KW-1133">Transmembrane helix</keyword>
<feature type="transmembrane region" description="Helical" evidence="1">
    <location>
        <begin position="130"/>
        <end position="147"/>
    </location>
</feature>
<dbReference type="InterPro" id="IPR043128">
    <property type="entry name" value="Rev_trsase/Diguanyl_cyclase"/>
</dbReference>
<protein>
    <recommendedName>
        <fullName evidence="2">GGDEF domain-containing protein</fullName>
    </recommendedName>
</protein>
<organism evidence="3 4">
    <name type="scientific">Mesorhizobium hungaricum</name>
    <dbReference type="NCBI Taxonomy" id="1566387"/>
    <lineage>
        <taxon>Bacteria</taxon>
        <taxon>Pseudomonadati</taxon>
        <taxon>Pseudomonadota</taxon>
        <taxon>Alphaproteobacteria</taxon>
        <taxon>Hyphomicrobiales</taxon>
        <taxon>Phyllobacteriaceae</taxon>
        <taxon>Mesorhizobium</taxon>
    </lineage>
</organism>
<dbReference type="EMBL" id="MDEO01000036">
    <property type="protein sequence ID" value="OCX13004.1"/>
    <property type="molecule type" value="Genomic_DNA"/>
</dbReference>
<dbReference type="PANTHER" id="PTHR46663">
    <property type="entry name" value="DIGUANYLATE CYCLASE DGCT-RELATED"/>
    <property type="match status" value="1"/>
</dbReference>
<evidence type="ECO:0000256" key="1">
    <source>
        <dbReference type="SAM" id="Phobius"/>
    </source>
</evidence>
<keyword evidence="4" id="KW-1185">Reference proteome</keyword>
<feature type="transmembrane region" description="Helical" evidence="1">
    <location>
        <begin position="102"/>
        <end position="124"/>
    </location>
</feature>
<feature type="domain" description="GGDEF" evidence="2">
    <location>
        <begin position="253"/>
        <end position="388"/>
    </location>
</feature>